<dbReference type="RefSeq" id="WP_167961124.1">
    <property type="nucleotide sequence ID" value="NZ_JAATJJ010000001.1"/>
</dbReference>
<evidence type="ECO:0000313" key="2">
    <source>
        <dbReference type="Proteomes" id="UP000590442"/>
    </source>
</evidence>
<organism evidence="1 2">
    <name type="scientific">Saonia flava</name>
    <dbReference type="NCBI Taxonomy" id="523696"/>
    <lineage>
        <taxon>Bacteria</taxon>
        <taxon>Pseudomonadati</taxon>
        <taxon>Bacteroidota</taxon>
        <taxon>Flavobacteriia</taxon>
        <taxon>Flavobacteriales</taxon>
        <taxon>Flavobacteriaceae</taxon>
        <taxon>Saonia</taxon>
    </lineage>
</organism>
<gene>
    <name evidence="1" type="ORF">GGR42_000830</name>
</gene>
<sequence>MENIIQFEGAAFWVDQNIIYCTIKRGFVFQSFNGKDIETIANIIKRLSNGKFLPMLINLKGLDNLEALKSFNLFSPCSLIGITVLSRSFVVKSFIIKMFLVLSSIVDGNAFWNHIYVRVEEATGFCNEKIKELNMINEI</sequence>
<accession>A0A846QQI2</accession>
<dbReference type="AlphaFoldDB" id="A0A846QQI2"/>
<protein>
    <submittedName>
        <fullName evidence="1">Uncharacterized protein</fullName>
    </submittedName>
</protein>
<comment type="caution">
    <text evidence="1">The sequence shown here is derived from an EMBL/GenBank/DDBJ whole genome shotgun (WGS) entry which is preliminary data.</text>
</comment>
<name>A0A846QQI2_9FLAO</name>
<dbReference type="Proteomes" id="UP000590442">
    <property type="component" value="Unassembled WGS sequence"/>
</dbReference>
<dbReference type="EMBL" id="JAATJJ010000001">
    <property type="protein sequence ID" value="NJB70368.1"/>
    <property type="molecule type" value="Genomic_DNA"/>
</dbReference>
<evidence type="ECO:0000313" key="1">
    <source>
        <dbReference type="EMBL" id="NJB70368.1"/>
    </source>
</evidence>
<keyword evidence="2" id="KW-1185">Reference proteome</keyword>
<proteinExistence type="predicted"/>
<reference evidence="1 2" key="1">
    <citation type="submission" date="2020-03" db="EMBL/GenBank/DDBJ databases">
        <title>Genomic Encyclopedia of Type Strains, Phase IV (KMG-IV): sequencing the most valuable type-strain genomes for metagenomic binning, comparative biology and taxonomic classification.</title>
        <authorList>
            <person name="Goeker M."/>
        </authorList>
    </citation>
    <scope>NUCLEOTIDE SEQUENCE [LARGE SCALE GENOMIC DNA]</scope>
    <source>
        <strain evidence="1 2">DSM 29762</strain>
    </source>
</reference>